<dbReference type="Proteomes" id="UP000295301">
    <property type="component" value="Unassembled WGS sequence"/>
</dbReference>
<protein>
    <submittedName>
        <fullName evidence="2">MarR family transcriptional regulator</fullName>
    </submittedName>
</protein>
<reference evidence="2 3" key="1">
    <citation type="submission" date="2019-03" db="EMBL/GenBank/DDBJ databases">
        <title>Ruegeria lutea sp. nov., a novel strain, isolated from marine sediment, the Masan Bay, South Korea.</title>
        <authorList>
            <person name="Kim J."/>
            <person name="Kim D.-Y."/>
            <person name="Lee S.-S."/>
        </authorList>
    </citation>
    <scope>NUCLEOTIDE SEQUENCE [LARGE SCALE GENOMIC DNA]</scope>
    <source>
        <strain evidence="2 3">318-1</strain>
    </source>
</reference>
<dbReference type="InterPro" id="IPR000835">
    <property type="entry name" value="HTH_MarR-typ"/>
</dbReference>
<organism evidence="2 3">
    <name type="scientific">Antarcticimicrobium luteum</name>
    <dbReference type="NCBI Taxonomy" id="2547397"/>
    <lineage>
        <taxon>Bacteria</taxon>
        <taxon>Pseudomonadati</taxon>
        <taxon>Pseudomonadota</taxon>
        <taxon>Alphaproteobacteria</taxon>
        <taxon>Rhodobacterales</taxon>
        <taxon>Paracoccaceae</taxon>
        <taxon>Antarcticimicrobium</taxon>
    </lineage>
</organism>
<dbReference type="GO" id="GO:0006950">
    <property type="term" value="P:response to stress"/>
    <property type="evidence" value="ECO:0007669"/>
    <property type="project" value="TreeGrafter"/>
</dbReference>
<dbReference type="PROSITE" id="PS50995">
    <property type="entry name" value="HTH_MARR_2"/>
    <property type="match status" value="1"/>
</dbReference>
<dbReference type="PANTHER" id="PTHR33164:SF57">
    <property type="entry name" value="MARR-FAMILY TRANSCRIPTIONAL REGULATOR"/>
    <property type="match status" value="1"/>
</dbReference>
<dbReference type="GO" id="GO:0003700">
    <property type="term" value="F:DNA-binding transcription factor activity"/>
    <property type="evidence" value="ECO:0007669"/>
    <property type="project" value="InterPro"/>
</dbReference>
<feature type="domain" description="HTH marR-type" evidence="1">
    <location>
        <begin position="25"/>
        <end position="172"/>
    </location>
</feature>
<accession>A0A4R5V7L5</accession>
<dbReference type="InterPro" id="IPR039422">
    <property type="entry name" value="MarR/SlyA-like"/>
</dbReference>
<evidence type="ECO:0000313" key="3">
    <source>
        <dbReference type="Proteomes" id="UP000295301"/>
    </source>
</evidence>
<dbReference type="InterPro" id="IPR036388">
    <property type="entry name" value="WH-like_DNA-bd_sf"/>
</dbReference>
<proteinExistence type="predicted"/>
<evidence type="ECO:0000259" key="1">
    <source>
        <dbReference type="PROSITE" id="PS50995"/>
    </source>
</evidence>
<dbReference type="AlphaFoldDB" id="A0A4R5V7L5"/>
<dbReference type="OrthoDB" id="7774677at2"/>
<comment type="caution">
    <text evidence="2">The sequence shown here is derived from an EMBL/GenBank/DDBJ whole genome shotgun (WGS) entry which is preliminary data.</text>
</comment>
<gene>
    <name evidence="2" type="ORF">E1832_10240</name>
</gene>
<keyword evidence="3" id="KW-1185">Reference proteome</keyword>
<dbReference type="PRINTS" id="PR00598">
    <property type="entry name" value="HTHMARR"/>
</dbReference>
<dbReference type="EMBL" id="SMUV01000064">
    <property type="protein sequence ID" value="TDK48032.1"/>
    <property type="molecule type" value="Genomic_DNA"/>
</dbReference>
<dbReference type="SMART" id="SM00347">
    <property type="entry name" value="HTH_MARR"/>
    <property type="match status" value="1"/>
</dbReference>
<evidence type="ECO:0000313" key="2">
    <source>
        <dbReference type="EMBL" id="TDK48032.1"/>
    </source>
</evidence>
<dbReference type="InterPro" id="IPR036390">
    <property type="entry name" value="WH_DNA-bd_sf"/>
</dbReference>
<name>A0A4R5V7L5_9RHOB</name>
<dbReference type="SUPFAM" id="SSF46785">
    <property type="entry name" value="Winged helix' DNA-binding domain"/>
    <property type="match status" value="1"/>
</dbReference>
<sequence>MASRDDEMRDFLYRAGIESGAVDSALEIDAVMQQWRRRFRKRELGASALRDLKLDDRLDLAQLDVLIAIWAPSKEFTCKAGQETMVATVAERLAIDPSRASRLISDLIARGLARRAVSQQDARRTIVELTEGGKAIVRAVRRYKFLLMGDFLSGWTPEERATFLPLLDRFSKWTDEAPNMASDHFVEEIAALVAALPPVDGG</sequence>
<dbReference type="RefSeq" id="WP_133359656.1">
    <property type="nucleotide sequence ID" value="NZ_SMUV01000064.1"/>
</dbReference>
<dbReference type="Pfam" id="PF12802">
    <property type="entry name" value="MarR_2"/>
    <property type="match status" value="1"/>
</dbReference>
<dbReference type="PANTHER" id="PTHR33164">
    <property type="entry name" value="TRANSCRIPTIONAL REGULATOR, MARR FAMILY"/>
    <property type="match status" value="1"/>
</dbReference>
<dbReference type="Gene3D" id="1.10.10.10">
    <property type="entry name" value="Winged helix-like DNA-binding domain superfamily/Winged helix DNA-binding domain"/>
    <property type="match status" value="1"/>
</dbReference>